<evidence type="ECO:0000259" key="6">
    <source>
        <dbReference type="PROSITE" id="PS51263"/>
    </source>
</evidence>
<keyword evidence="4" id="KW-0009">Actin-binding</keyword>
<dbReference type="SMART" id="SM00102">
    <property type="entry name" value="ADF"/>
    <property type="match status" value="1"/>
</dbReference>
<dbReference type="PROSITE" id="PS51263">
    <property type="entry name" value="ADF_H"/>
    <property type="match status" value="1"/>
</dbReference>
<name>A0A177EFX9_9MICR</name>
<dbReference type="GO" id="GO:0016363">
    <property type="term" value="C:nuclear matrix"/>
    <property type="evidence" value="ECO:0007669"/>
    <property type="project" value="UniProtKB-SubCell"/>
</dbReference>
<evidence type="ECO:0000256" key="3">
    <source>
        <dbReference type="ARBA" id="ARBA00015630"/>
    </source>
</evidence>
<proteinExistence type="inferred from homology"/>
<dbReference type="VEuPathDB" id="MicrosporidiaDB:NEDG_02162"/>
<accession>A0A177EFX9</accession>
<dbReference type="OrthoDB" id="10249245at2759"/>
<organism evidence="7 8">
    <name type="scientific">Nematocida displodere</name>
    <dbReference type="NCBI Taxonomy" id="1805483"/>
    <lineage>
        <taxon>Eukaryota</taxon>
        <taxon>Fungi</taxon>
        <taxon>Fungi incertae sedis</taxon>
        <taxon>Microsporidia</taxon>
        <taxon>Nematocida</taxon>
    </lineage>
</organism>
<dbReference type="RefSeq" id="XP_067544773.1">
    <property type="nucleotide sequence ID" value="XM_067689580.1"/>
</dbReference>
<keyword evidence="8" id="KW-1185">Reference proteome</keyword>
<dbReference type="GO" id="GO:0030042">
    <property type="term" value="P:actin filament depolymerization"/>
    <property type="evidence" value="ECO:0007669"/>
    <property type="project" value="InterPro"/>
</dbReference>
<reference evidence="7 8" key="1">
    <citation type="submission" date="2016-02" db="EMBL/GenBank/DDBJ databases">
        <title>Discovery of a natural microsporidian pathogen with a broad tissue tropism in Caenorhabditis elegans.</title>
        <authorList>
            <person name="Luallen R.J."/>
            <person name="Reinke A.W."/>
            <person name="Tong L."/>
            <person name="Botts M.R."/>
            <person name="Felix M.-A."/>
            <person name="Troemel E.R."/>
        </authorList>
    </citation>
    <scope>NUCLEOTIDE SEQUENCE [LARGE SCALE GENOMIC DNA]</scope>
    <source>
        <strain evidence="7 8">JUm2807</strain>
    </source>
</reference>
<dbReference type="Gene3D" id="3.40.20.10">
    <property type="entry name" value="Severin"/>
    <property type="match status" value="1"/>
</dbReference>
<dbReference type="InterPro" id="IPR002108">
    <property type="entry name" value="ADF-H"/>
</dbReference>
<dbReference type="AlphaFoldDB" id="A0A177EFX9"/>
<evidence type="ECO:0000256" key="5">
    <source>
        <dbReference type="ARBA" id="ARBA00032427"/>
    </source>
</evidence>
<comment type="caution">
    <text evidence="7">The sequence shown here is derived from an EMBL/GenBank/DDBJ whole genome shotgun (WGS) entry which is preliminary data.</text>
</comment>
<evidence type="ECO:0000313" key="8">
    <source>
        <dbReference type="Proteomes" id="UP000185944"/>
    </source>
</evidence>
<evidence type="ECO:0000256" key="1">
    <source>
        <dbReference type="ARBA" id="ARBA00004109"/>
    </source>
</evidence>
<evidence type="ECO:0000256" key="4">
    <source>
        <dbReference type="ARBA" id="ARBA00023203"/>
    </source>
</evidence>
<evidence type="ECO:0000256" key="2">
    <source>
        <dbReference type="ARBA" id="ARBA00006844"/>
    </source>
</evidence>
<dbReference type="GeneID" id="93648512"/>
<sequence length="156" mass="18448">MIGLGENFDIILDQVEKVRTKELLYMVFRFQENNPKIYEIRESHENPNKNNKFIIKDEEELKRGFDIFQSNIKTHGCCYALFDFETNLEDGSSRSLLFLITLIPDEFNVKEKFLYSAHIQRVVENLKTSVKILQINKYEDLSYSRLKQVCLSLKKA</sequence>
<comment type="similarity">
    <text evidence="2">Belongs to the actin-binding proteins ADF family.</text>
</comment>
<dbReference type="EMBL" id="LTDL01000025">
    <property type="protein sequence ID" value="OAG30768.1"/>
    <property type="molecule type" value="Genomic_DNA"/>
</dbReference>
<feature type="domain" description="ADF-H" evidence="6">
    <location>
        <begin position="3"/>
        <end position="151"/>
    </location>
</feature>
<dbReference type="InterPro" id="IPR029006">
    <property type="entry name" value="ADF-H/Gelsolin-like_dom_sf"/>
</dbReference>
<dbReference type="PANTHER" id="PTHR11913">
    <property type="entry name" value="COFILIN-RELATED"/>
    <property type="match status" value="1"/>
</dbReference>
<gene>
    <name evidence="7" type="ORF">NEDG_02162</name>
</gene>
<evidence type="ECO:0000313" key="7">
    <source>
        <dbReference type="EMBL" id="OAG30768.1"/>
    </source>
</evidence>
<dbReference type="InterPro" id="IPR017904">
    <property type="entry name" value="ADF/Cofilin"/>
</dbReference>
<protein>
    <recommendedName>
        <fullName evidence="3">Cofilin</fullName>
    </recommendedName>
    <alternativeName>
        <fullName evidence="5">Actin-depolymerizing factor 1</fullName>
    </alternativeName>
</protein>
<dbReference type="Proteomes" id="UP000185944">
    <property type="component" value="Unassembled WGS sequence"/>
</dbReference>
<dbReference type="GO" id="GO:0015629">
    <property type="term" value="C:actin cytoskeleton"/>
    <property type="evidence" value="ECO:0007669"/>
    <property type="project" value="InterPro"/>
</dbReference>
<comment type="subcellular location">
    <subcellularLocation>
        <location evidence="1">Nucleus matrix</location>
    </subcellularLocation>
</comment>
<dbReference type="Pfam" id="PF00241">
    <property type="entry name" value="Cofilin_ADF"/>
    <property type="match status" value="1"/>
</dbReference>
<dbReference type="SUPFAM" id="SSF55753">
    <property type="entry name" value="Actin depolymerizing proteins"/>
    <property type="match status" value="1"/>
</dbReference>
<dbReference type="GO" id="GO:0003779">
    <property type="term" value="F:actin binding"/>
    <property type="evidence" value="ECO:0007669"/>
    <property type="project" value="UniProtKB-KW"/>
</dbReference>